<accession>A0ABW3IFK4</accession>
<dbReference type="RefSeq" id="WP_380738692.1">
    <property type="nucleotide sequence ID" value="NZ_JBHTJP010000034.1"/>
</dbReference>
<name>A0ABW3IFK4_9FLAO</name>
<comment type="caution">
    <text evidence="1">The sequence shown here is derived from an EMBL/GenBank/DDBJ whole genome shotgun (WGS) entry which is preliminary data.</text>
</comment>
<gene>
    <name evidence="1" type="ORF">ACFQ1G_08790</name>
</gene>
<evidence type="ECO:0000313" key="2">
    <source>
        <dbReference type="Proteomes" id="UP001597100"/>
    </source>
</evidence>
<keyword evidence="2" id="KW-1185">Reference proteome</keyword>
<dbReference type="EMBL" id="JBHTJP010000034">
    <property type="protein sequence ID" value="MFD0976886.1"/>
    <property type="molecule type" value="Genomic_DNA"/>
</dbReference>
<sequence length="43" mass="4917">MREIQPSENSADRKASYETSEEVLLGLIKAFSDFQRAVEDARE</sequence>
<proteinExistence type="predicted"/>
<protein>
    <submittedName>
        <fullName evidence="1">Uncharacterized protein</fullName>
    </submittedName>
</protein>
<reference evidence="2" key="1">
    <citation type="journal article" date="2019" name="Int. J. Syst. Evol. Microbiol.">
        <title>The Global Catalogue of Microorganisms (GCM) 10K type strain sequencing project: providing services to taxonomists for standard genome sequencing and annotation.</title>
        <authorList>
            <consortium name="The Broad Institute Genomics Platform"/>
            <consortium name="The Broad Institute Genome Sequencing Center for Infectious Disease"/>
            <person name="Wu L."/>
            <person name="Ma J."/>
        </authorList>
    </citation>
    <scope>NUCLEOTIDE SEQUENCE [LARGE SCALE GENOMIC DNA]</scope>
    <source>
        <strain evidence="2">CCUG 60898</strain>
    </source>
</reference>
<dbReference type="Proteomes" id="UP001597100">
    <property type="component" value="Unassembled WGS sequence"/>
</dbReference>
<evidence type="ECO:0000313" key="1">
    <source>
        <dbReference type="EMBL" id="MFD0976886.1"/>
    </source>
</evidence>
<organism evidence="1 2">
    <name type="scientific">Salinimicrobium gaetbulicola</name>
    <dbReference type="NCBI Taxonomy" id="999702"/>
    <lineage>
        <taxon>Bacteria</taxon>
        <taxon>Pseudomonadati</taxon>
        <taxon>Bacteroidota</taxon>
        <taxon>Flavobacteriia</taxon>
        <taxon>Flavobacteriales</taxon>
        <taxon>Flavobacteriaceae</taxon>
        <taxon>Salinimicrobium</taxon>
    </lineage>
</organism>